<dbReference type="RefSeq" id="WP_064036872.1">
    <property type="nucleotide sequence ID" value="NZ_LUUH01000054.1"/>
</dbReference>
<accession>A0A177MFI5</accession>
<comment type="caution">
    <text evidence="1">The sequence shown here is derived from an EMBL/GenBank/DDBJ whole genome shotgun (WGS) entry which is preliminary data.</text>
</comment>
<sequence>MLTENLQKAIDTLRINDVYLRNSISHCFNGFEPKYAQNLDKLETQSKHAVKQSQVAQLDDSRWLVRVFIELGIRLVDPVDESEDTSVKAIIEGEFVAEYISDEEPAEDCLNEYALKNASFHVWPYWREYLMSQCTRMHLPRLVLPTVQFAQNRHNIQVATQD</sequence>
<gene>
    <name evidence="1" type="ORF">A1353_14330</name>
</gene>
<dbReference type="AlphaFoldDB" id="A0A177MFI5"/>
<evidence type="ECO:0000313" key="2">
    <source>
        <dbReference type="Proteomes" id="UP000077763"/>
    </source>
</evidence>
<dbReference type="Proteomes" id="UP000077763">
    <property type="component" value="Unassembled WGS sequence"/>
</dbReference>
<organism evidence="1 2">
    <name type="scientific">Methylomonas methanica</name>
    <dbReference type="NCBI Taxonomy" id="421"/>
    <lineage>
        <taxon>Bacteria</taxon>
        <taxon>Pseudomonadati</taxon>
        <taxon>Pseudomonadota</taxon>
        <taxon>Gammaproteobacteria</taxon>
        <taxon>Methylococcales</taxon>
        <taxon>Methylococcaceae</taxon>
        <taxon>Methylomonas</taxon>
    </lineage>
</organism>
<protein>
    <submittedName>
        <fullName evidence="1">Preprotein translocase subunit SecB</fullName>
    </submittedName>
</protein>
<dbReference type="Gene3D" id="3.10.420.10">
    <property type="entry name" value="SecB-like"/>
    <property type="match status" value="1"/>
</dbReference>
<dbReference type="InterPro" id="IPR035958">
    <property type="entry name" value="SecB-like_sf"/>
</dbReference>
<name>A0A177MFI5_METMH</name>
<dbReference type="EMBL" id="LUUH01000054">
    <property type="protein sequence ID" value="OAI03720.1"/>
    <property type="molecule type" value="Genomic_DNA"/>
</dbReference>
<evidence type="ECO:0000313" key="1">
    <source>
        <dbReference type="EMBL" id="OAI03720.1"/>
    </source>
</evidence>
<dbReference type="SUPFAM" id="SSF54611">
    <property type="entry name" value="SecB-like"/>
    <property type="match status" value="1"/>
</dbReference>
<proteinExistence type="predicted"/>
<reference evidence="1 2" key="1">
    <citation type="submission" date="2016-03" db="EMBL/GenBank/DDBJ databases">
        <authorList>
            <person name="Ploux O."/>
        </authorList>
    </citation>
    <scope>NUCLEOTIDE SEQUENCE [LARGE SCALE GENOMIC DNA]</scope>
    <source>
        <strain evidence="1 2">R-45371</strain>
    </source>
</reference>